<proteinExistence type="inferred from homology"/>
<comment type="similarity">
    <text evidence="13">Belongs to the group II decarboxylase family. Sphingosine-1-phosphate lyase subfamily.</text>
</comment>
<dbReference type="GO" id="GO:0008117">
    <property type="term" value="F:sphinganine-1-phosphate aldolase activity"/>
    <property type="evidence" value="ECO:0007669"/>
    <property type="project" value="UniProtKB-EC"/>
</dbReference>
<dbReference type="FunFam" id="3.90.1150.10:FF:000247">
    <property type="entry name" value="Sphingosine phosphate lyase, putative"/>
    <property type="match status" value="1"/>
</dbReference>
<feature type="modified residue" description="N6-(pyridoxal phosphate)lysine" evidence="16">
    <location>
        <position position="334"/>
    </location>
</feature>
<dbReference type="PANTHER" id="PTHR42735">
    <property type="match status" value="1"/>
</dbReference>
<evidence type="ECO:0000256" key="17">
    <source>
        <dbReference type="RuleBase" id="RU000382"/>
    </source>
</evidence>
<keyword evidence="6" id="KW-0256">Endoplasmic reticulum</keyword>
<evidence type="ECO:0000256" key="11">
    <source>
        <dbReference type="ARBA" id="ARBA00023136"/>
    </source>
</evidence>
<dbReference type="PANTHER" id="PTHR42735:SF6">
    <property type="entry name" value="SPHINGOSINE-1-PHOSPHATE LYASE 1"/>
    <property type="match status" value="1"/>
</dbReference>
<evidence type="ECO:0000256" key="3">
    <source>
        <dbReference type="ARBA" id="ARBA00004760"/>
    </source>
</evidence>
<evidence type="ECO:0000256" key="15">
    <source>
        <dbReference type="ARBA" id="ARBA00042568"/>
    </source>
</evidence>
<dbReference type="InterPro" id="IPR015424">
    <property type="entry name" value="PyrdxlP-dep_Trfase"/>
</dbReference>
<dbReference type="InterPro" id="IPR050477">
    <property type="entry name" value="GrpII_AminoAcid_Decarb"/>
</dbReference>
<dbReference type="SUPFAM" id="SSF53383">
    <property type="entry name" value="PLP-dependent transferases"/>
    <property type="match status" value="1"/>
</dbReference>
<comment type="cofactor">
    <cofactor evidence="1 16 17">
        <name>pyridoxal 5'-phosphate</name>
        <dbReference type="ChEBI" id="CHEBI:597326"/>
    </cofactor>
</comment>
<dbReference type="Gene3D" id="3.90.1150.10">
    <property type="entry name" value="Aspartate Aminotransferase, domain 1"/>
    <property type="match status" value="1"/>
</dbReference>
<evidence type="ECO:0000256" key="16">
    <source>
        <dbReference type="PIRSR" id="PIRSR602129-50"/>
    </source>
</evidence>
<keyword evidence="7 16" id="KW-0663">Pyridoxal phosphate</keyword>
<name>A0A834Y0U2_APHGI</name>
<keyword evidence="10" id="KW-0443">Lipid metabolism</keyword>
<evidence type="ECO:0000256" key="10">
    <source>
        <dbReference type="ARBA" id="ARBA00023098"/>
    </source>
</evidence>
<accession>A0A834Y0U2</accession>
<comment type="pathway">
    <text evidence="4">Sphingolipid metabolism.</text>
</comment>
<dbReference type="GO" id="GO:0030170">
    <property type="term" value="F:pyridoxal phosphate binding"/>
    <property type="evidence" value="ECO:0007669"/>
    <property type="project" value="InterPro"/>
</dbReference>
<dbReference type="GO" id="GO:0019752">
    <property type="term" value="P:carboxylic acid metabolic process"/>
    <property type="evidence" value="ECO:0007669"/>
    <property type="project" value="InterPro"/>
</dbReference>
<keyword evidence="5" id="KW-0812">Transmembrane</keyword>
<evidence type="ECO:0000256" key="9">
    <source>
        <dbReference type="ARBA" id="ARBA00022989"/>
    </source>
</evidence>
<evidence type="ECO:0000256" key="13">
    <source>
        <dbReference type="ARBA" id="ARBA00038302"/>
    </source>
</evidence>
<dbReference type="Proteomes" id="UP000639338">
    <property type="component" value="Unassembled WGS sequence"/>
</dbReference>
<keyword evidence="12 17" id="KW-0456">Lyase</keyword>
<dbReference type="EMBL" id="JACMRX010000002">
    <property type="protein sequence ID" value="KAF7995682.1"/>
    <property type="molecule type" value="Genomic_DNA"/>
</dbReference>
<evidence type="ECO:0000313" key="19">
    <source>
        <dbReference type="Proteomes" id="UP000639338"/>
    </source>
</evidence>
<reference evidence="18 19" key="1">
    <citation type="submission" date="2020-08" db="EMBL/GenBank/DDBJ databases">
        <title>Aphidius gifuensis genome sequencing and assembly.</title>
        <authorList>
            <person name="Du Z."/>
        </authorList>
    </citation>
    <scope>NUCLEOTIDE SEQUENCE [LARGE SCALE GENOMIC DNA]</scope>
    <source>
        <strain evidence="18">YNYX2018</strain>
        <tissue evidence="18">Adults</tissue>
    </source>
</reference>
<dbReference type="CDD" id="cd06450">
    <property type="entry name" value="DOPA_deC_like"/>
    <property type="match status" value="1"/>
</dbReference>
<dbReference type="GO" id="GO:0005789">
    <property type="term" value="C:endoplasmic reticulum membrane"/>
    <property type="evidence" value="ECO:0007669"/>
    <property type="project" value="UniProtKB-SubCell"/>
</dbReference>
<evidence type="ECO:0000256" key="6">
    <source>
        <dbReference type="ARBA" id="ARBA00022824"/>
    </source>
</evidence>
<comment type="caution">
    <text evidence="18">The sequence shown here is derived from an EMBL/GenBank/DDBJ whole genome shotgun (WGS) entry which is preliminary data.</text>
</comment>
<evidence type="ECO:0000256" key="5">
    <source>
        <dbReference type="ARBA" id="ARBA00022692"/>
    </source>
</evidence>
<evidence type="ECO:0000256" key="2">
    <source>
        <dbReference type="ARBA" id="ARBA00004389"/>
    </source>
</evidence>
<organism evidence="18 19">
    <name type="scientific">Aphidius gifuensis</name>
    <name type="common">Parasitoid wasp</name>
    <dbReference type="NCBI Taxonomy" id="684658"/>
    <lineage>
        <taxon>Eukaryota</taxon>
        <taxon>Metazoa</taxon>
        <taxon>Ecdysozoa</taxon>
        <taxon>Arthropoda</taxon>
        <taxon>Hexapoda</taxon>
        <taxon>Insecta</taxon>
        <taxon>Pterygota</taxon>
        <taxon>Neoptera</taxon>
        <taxon>Endopterygota</taxon>
        <taxon>Hymenoptera</taxon>
        <taxon>Apocrita</taxon>
        <taxon>Ichneumonoidea</taxon>
        <taxon>Braconidae</taxon>
        <taxon>Aphidiinae</taxon>
        <taxon>Aphidius</taxon>
    </lineage>
</organism>
<keyword evidence="8" id="KW-0746">Sphingolipid metabolism</keyword>
<gene>
    <name evidence="18" type="ORF">HCN44_006789</name>
</gene>
<dbReference type="InterPro" id="IPR015422">
    <property type="entry name" value="PyrdxlP-dep_Trfase_small"/>
</dbReference>
<dbReference type="InterPro" id="IPR002129">
    <property type="entry name" value="PyrdxlP-dep_de-COase"/>
</dbReference>
<keyword evidence="9" id="KW-1133">Transmembrane helix</keyword>
<comment type="pathway">
    <text evidence="3">Lipid metabolism; sphingolipid metabolism.</text>
</comment>
<comment type="subcellular location">
    <subcellularLocation>
        <location evidence="2">Endoplasmic reticulum membrane</location>
        <topology evidence="2">Single-pass membrane protein</topology>
    </subcellularLocation>
</comment>
<dbReference type="GO" id="GO:0030149">
    <property type="term" value="P:sphingolipid catabolic process"/>
    <property type="evidence" value="ECO:0007669"/>
    <property type="project" value="TreeGrafter"/>
</dbReference>
<keyword evidence="19" id="KW-1185">Reference proteome</keyword>
<evidence type="ECO:0000256" key="8">
    <source>
        <dbReference type="ARBA" id="ARBA00022919"/>
    </source>
</evidence>
<dbReference type="FunFam" id="6.10.140.2150:FF:000001">
    <property type="entry name" value="Sphingosine-1-phosphate lyase 1"/>
    <property type="match status" value="1"/>
</dbReference>
<dbReference type="Pfam" id="PF00282">
    <property type="entry name" value="Pyridoxal_deC"/>
    <property type="match status" value="1"/>
</dbReference>
<evidence type="ECO:0000256" key="4">
    <source>
        <dbReference type="ARBA" id="ARBA00004991"/>
    </source>
</evidence>
<dbReference type="InterPro" id="IPR015421">
    <property type="entry name" value="PyrdxlP-dep_Trfase_major"/>
</dbReference>
<evidence type="ECO:0000256" key="12">
    <source>
        <dbReference type="ARBA" id="ARBA00023239"/>
    </source>
</evidence>
<evidence type="ECO:0000256" key="1">
    <source>
        <dbReference type="ARBA" id="ARBA00001933"/>
    </source>
</evidence>
<dbReference type="EC" id="4.1.2.27" evidence="14"/>
<protein>
    <recommendedName>
        <fullName evidence="14">sphinganine-1-phosphate aldolase</fullName>
        <ecNumber evidence="14">4.1.2.27</ecNumber>
    </recommendedName>
    <alternativeName>
        <fullName evidence="15">Sphingosine-1-phosphate aldolase</fullName>
    </alternativeName>
</protein>
<dbReference type="OrthoDB" id="10254570at2759"/>
<evidence type="ECO:0000256" key="7">
    <source>
        <dbReference type="ARBA" id="ARBA00022898"/>
    </source>
</evidence>
<evidence type="ECO:0000313" key="18">
    <source>
        <dbReference type="EMBL" id="KAF7995682.1"/>
    </source>
</evidence>
<dbReference type="Gene3D" id="3.40.640.10">
    <property type="entry name" value="Type I PLP-dependent aspartate aminotransferase-like (Major domain)"/>
    <property type="match status" value="1"/>
</dbReference>
<keyword evidence="11" id="KW-0472">Membrane</keyword>
<dbReference type="AlphaFoldDB" id="A0A834Y0U2"/>
<dbReference type="FunFam" id="3.40.640.10:FF:000020">
    <property type="entry name" value="sphingosine-1-phosphate lyase 1"/>
    <property type="match status" value="1"/>
</dbReference>
<dbReference type="Gene3D" id="6.10.140.2150">
    <property type="match status" value="1"/>
</dbReference>
<sequence length="539" mass="59910">MDSVKGLINSTFKEKEPWQIVTITTGSVLGAVWAWNFAFNQDETLIERGKKQVFKIVKCIPSVREKIEKQMTDLNVSFEKDAAERLKDVKFFVKLPSEGLTHDQVIEKVKENVYLGKYDWQNGKVSGTVYKNDPDLIKLMTEVYGIASYTNPLHSDIFPGVCKMEAEIIRIACRLFNGDESSCGSMTTGGTESILMACKAYRDYAREINGIKYPEMVVPVTAHAAFDKAAKYLKIKIRTIPVNQNTFTVSIDAMKAAINGNTIMLVGSAPNFPYGTMDNIEAIAKLGDKYNVPVHVDACLGGFLICFMPDAGYQVAPFDFRLKGVTSISADTHKYGYAPKGSSLILYKNKTFRHHQYTISTDWPGGVYGSPSVNGSRAGGIIAACWAAMMHFGYDGYVSTTKKIIDTTRYIEAELRKMDGIFILGTPATSVIAIGSNHFHIYRLSEALSTRGWNLNALQFPNAIHFCVTHVHTQSDFADQFLNDVRSILVDLNKTPDEEVSGKLAVYGMSQSVPDRAIVGDIIKYFIDAMYFTPKSIEN</sequence>
<evidence type="ECO:0000256" key="14">
    <source>
        <dbReference type="ARBA" id="ARBA00038965"/>
    </source>
</evidence>